<evidence type="ECO:0000256" key="1">
    <source>
        <dbReference type="ARBA" id="ARBA00022527"/>
    </source>
</evidence>
<dbReference type="InterPro" id="IPR000961">
    <property type="entry name" value="AGC-kinase_C"/>
</dbReference>
<dbReference type="InterPro" id="IPR000719">
    <property type="entry name" value="Prot_kinase_dom"/>
</dbReference>
<evidence type="ECO:0000256" key="5">
    <source>
        <dbReference type="ARBA" id="ARBA00022840"/>
    </source>
</evidence>
<dbReference type="SUPFAM" id="SSF56112">
    <property type="entry name" value="Protein kinase-like (PK-like)"/>
    <property type="match status" value="1"/>
</dbReference>
<evidence type="ECO:0000313" key="8">
    <source>
        <dbReference type="EMBL" id="UKK01883.2"/>
    </source>
</evidence>
<dbReference type="PROSITE" id="PS51285">
    <property type="entry name" value="AGC_KINASE_CTER"/>
    <property type="match status" value="1"/>
</dbReference>
<dbReference type="PROSITE" id="PS00108">
    <property type="entry name" value="PROTEIN_KINASE_ST"/>
    <property type="match status" value="1"/>
</dbReference>
<dbReference type="EC" id="2.7.11.11" evidence="8"/>
<dbReference type="EMBL" id="CP056071">
    <property type="protein sequence ID" value="UKK01883.2"/>
    <property type="molecule type" value="Genomic_DNA"/>
</dbReference>
<evidence type="ECO:0000259" key="7">
    <source>
        <dbReference type="PROSITE" id="PS51285"/>
    </source>
</evidence>
<keyword evidence="3" id="KW-0547">Nucleotide-binding</keyword>
<evidence type="ECO:0000256" key="4">
    <source>
        <dbReference type="ARBA" id="ARBA00022777"/>
    </source>
</evidence>
<gene>
    <name evidence="8" type="ORF">MACK_001236</name>
</gene>
<dbReference type="PROSITE" id="PS50011">
    <property type="entry name" value="PROTEIN_KINASE_DOM"/>
    <property type="match status" value="1"/>
</dbReference>
<organism evidence="8 9">
    <name type="scientific">Theileria orientalis</name>
    <dbReference type="NCBI Taxonomy" id="68886"/>
    <lineage>
        <taxon>Eukaryota</taxon>
        <taxon>Sar</taxon>
        <taxon>Alveolata</taxon>
        <taxon>Apicomplexa</taxon>
        <taxon>Aconoidasida</taxon>
        <taxon>Piroplasmida</taxon>
        <taxon>Theileriidae</taxon>
        <taxon>Theileria</taxon>
    </lineage>
</organism>
<accession>A0A976QUI9</accession>
<dbReference type="GO" id="GO:0004691">
    <property type="term" value="F:cAMP-dependent protein kinase activity"/>
    <property type="evidence" value="ECO:0007669"/>
    <property type="project" value="UniProtKB-EC"/>
</dbReference>
<keyword evidence="5" id="KW-0067">ATP-binding</keyword>
<reference evidence="8" key="1">
    <citation type="submission" date="2022-07" db="EMBL/GenBank/DDBJ databases">
        <title>Evaluation of T. orientalis genome assembly methods using nanopore sequencing and analysis of variation between genomes.</title>
        <authorList>
            <person name="Yam J."/>
            <person name="Micallef M.L."/>
            <person name="Liu M."/>
            <person name="Djordjevic S.P."/>
            <person name="Bogema D.R."/>
            <person name="Jenkins C."/>
        </authorList>
    </citation>
    <scope>NUCLEOTIDE SEQUENCE</scope>
    <source>
        <strain evidence="8">Goon Nure</strain>
    </source>
</reference>
<dbReference type="InterPro" id="IPR008271">
    <property type="entry name" value="Ser/Thr_kinase_AS"/>
</dbReference>
<dbReference type="FunFam" id="1.10.510.10:FF:000210">
    <property type="entry name" value="Non-specific serine/threonine protein kinase"/>
    <property type="match status" value="1"/>
</dbReference>
<dbReference type="Gene3D" id="1.10.510.10">
    <property type="entry name" value="Transferase(Phosphotransferase) domain 1"/>
    <property type="match status" value="1"/>
</dbReference>
<dbReference type="Proteomes" id="UP000244811">
    <property type="component" value="Chromosome 2"/>
</dbReference>
<evidence type="ECO:0000256" key="2">
    <source>
        <dbReference type="ARBA" id="ARBA00022679"/>
    </source>
</evidence>
<feature type="domain" description="AGC-kinase C-terminal" evidence="7">
    <location>
        <begin position="611"/>
        <end position="665"/>
    </location>
</feature>
<dbReference type="AlphaFoldDB" id="A0A976QUI9"/>
<evidence type="ECO:0000259" key="6">
    <source>
        <dbReference type="PROSITE" id="PS50011"/>
    </source>
</evidence>
<dbReference type="Pfam" id="PF00069">
    <property type="entry name" value="Pkinase"/>
    <property type="match status" value="1"/>
</dbReference>
<feature type="domain" description="Protein kinase" evidence="6">
    <location>
        <begin position="338"/>
        <end position="610"/>
    </location>
</feature>
<dbReference type="Gene3D" id="3.30.200.20">
    <property type="entry name" value="Phosphorylase Kinase, domain 1"/>
    <property type="match status" value="1"/>
</dbReference>
<keyword evidence="2 8" id="KW-0808">Transferase</keyword>
<keyword evidence="1" id="KW-0723">Serine/threonine-protein kinase</keyword>
<dbReference type="PANTHER" id="PTHR24353">
    <property type="entry name" value="CYCLIC NUCLEOTIDE-DEPENDENT PROTEIN KINASE"/>
    <property type="match status" value="1"/>
</dbReference>
<keyword evidence="4 8" id="KW-0418">Kinase</keyword>
<sequence length="665" mass="75566">MEGNHSSIDGPEKVSCKVKFLRFIKRSGRILKLIALYPFSRRMCYKSNEVNNVNSVKKLNSLKDKADINTKCSFKICKKAQKGKICPRLNNKLYNRSTSLSTDESISNRDKSIKSRKVAQMRLHIASNINDRHIFKSCNIKDFVIGETIGTGSYATVCIAKYTSSFREKKSNAVPERGESNESKGSIVWPNNTSLYVKHNGTDGLVEHFDKIPTGKRLESTKSGSHKEEIVAEDEKARIKQQMPSEMVDKIDLVDSIEVMNSTDELEGMEATEVTDSVNSPCDVDDVDLYVVDRPASKSHPDSKKEVEAIEIDEIVDAIDEVDFIEVMEDANVVDDLVNGGEVDNMGQLDRVDDTSDLNDMDNPSDLNGVDTKDEVKAFDKIVALKILNKTKIVTNKQMMHVKSESEILSFVNHPFIVGYLGRFQDRHNLYFILEFLGGGELFTYLRKYGRFSKRSVQFYASQVLMALEYLHNNGVVYRDLKPENIILDFMGYIRLVDFGFAKVIRDGGRTWTVCGTYEYLAPEVFLKRGHGFQADFYSLGVLLYELLVGVPPFYSSDPQVTYKLALNHQIKFPKYLCNSSKGLIKKLLEINPEKRLGNDINEIYLHDFFTGIDFNRILLKAENCPILPSYGGSDDVSNFIKYPETWKKHKGDLTAEQQDLFKFF</sequence>
<dbReference type="InterPro" id="IPR011009">
    <property type="entry name" value="Kinase-like_dom_sf"/>
</dbReference>
<name>A0A976QUI9_THEOR</name>
<dbReference type="SMART" id="SM00220">
    <property type="entry name" value="S_TKc"/>
    <property type="match status" value="1"/>
</dbReference>
<evidence type="ECO:0000256" key="3">
    <source>
        <dbReference type="ARBA" id="ARBA00022741"/>
    </source>
</evidence>
<protein>
    <submittedName>
        <fullName evidence="8">cAMP-dependent protein kinase, beta-catalytic subunit</fullName>
        <ecNumber evidence="8">2.7.11.11</ecNumber>
    </submittedName>
</protein>
<evidence type="ECO:0000313" key="9">
    <source>
        <dbReference type="Proteomes" id="UP000244811"/>
    </source>
</evidence>
<dbReference type="GO" id="GO:0005524">
    <property type="term" value="F:ATP binding"/>
    <property type="evidence" value="ECO:0007669"/>
    <property type="project" value="UniProtKB-KW"/>
</dbReference>
<proteinExistence type="predicted"/>